<comment type="caution">
    <text evidence="12">The sequence shown here is derived from an EMBL/GenBank/DDBJ whole genome shotgun (WGS) entry which is preliminary data.</text>
</comment>
<dbReference type="SUPFAM" id="SSF52172">
    <property type="entry name" value="CheY-like"/>
    <property type="match status" value="3"/>
</dbReference>
<dbReference type="GO" id="GO:0000155">
    <property type="term" value="F:phosphorelay sensor kinase activity"/>
    <property type="evidence" value="ECO:0007669"/>
    <property type="project" value="InterPro"/>
</dbReference>
<evidence type="ECO:0000256" key="5">
    <source>
        <dbReference type="ARBA" id="ARBA00022777"/>
    </source>
</evidence>
<dbReference type="PANTHER" id="PTHR45339:SF1">
    <property type="entry name" value="HYBRID SIGNAL TRANSDUCTION HISTIDINE KINASE J"/>
    <property type="match status" value="1"/>
</dbReference>
<feature type="modified residue" description="4-aspartylphosphate" evidence="7">
    <location>
        <position position="951"/>
    </location>
</feature>
<dbReference type="SMART" id="SM00448">
    <property type="entry name" value="REC"/>
    <property type="match status" value="3"/>
</dbReference>
<dbReference type="Pfam" id="PF05227">
    <property type="entry name" value="CHASE3"/>
    <property type="match status" value="1"/>
</dbReference>
<evidence type="ECO:0000313" key="12">
    <source>
        <dbReference type="EMBL" id="MXV15094.1"/>
    </source>
</evidence>
<feature type="domain" description="Histidine kinase" evidence="10">
    <location>
        <begin position="495"/>
        <end position="730"/>
    </location>
</feature>
<feature type="transmembrane region" description="Helical" evidence="9">
    <location>
        <begin position="12"/>
        <end position="32"/>
    </location>
</feature>
<dbReference type="SUPFAM" id="SSF55781">
    <property type="entry name" value="GAF domain-like"/>
    <property type="match status" value="1"/>
</dbReference>
<keyword evidence="9" id="KW-0472">Membrane</keyword>
<dbReference type="Gene3D" id="3.40.50.2300">
    <property type="match status" value="3"/>
</dbReference>
<dbReference type="RefSeq" id="WP_160906114.1">
    <property type="nucleotide sequence ID" value="NZ_WVHS01000002.1"/>
</dbReference>
<dbReference type="EMBL" id="WVHS01000002">
    <property type="protein sequence ID" value="MXV15094.1"/>
    <property type="molecule type" value="Genomic_DNA"/>
</dbReference>
<reference evidence="12 13" key="1">
    <citation type="submission" date="2019-11" db="EMBL/GenBank/DDBJ databases">
        <title>Pedobacter sp. HMF7056 Genome sequencing and assembly.</title>
        <authorList>
            <person name="Kang H."/>
            <person name="Kim H."/>
            <person name="Joh K."/>
        </authorList>
    </citation>
    <scope>NUCLEOTIDE SEQUENCE [LARGE SCALE GENOMIC DNA]</scope>
    <source>
        <strain evidence="12 13">HMF7056</strain>
    </source>
</reference>
<keyword evidence="9" id="KW-0812">Transmembrane</keyword>
<feature type="modified residue" description="4-aspartylphosphate" evidence="7">
    <location>
        <position position="1105"/>
    </location>
</feature>
<dbReference type="CDD" id="cd17574">
    <property type="entry name" value="REC_OmpR"/>
    <property type="match status" value="1"/>
</dbReference>
<dbReference type="InterPro" id="IPR036890">
    <property type="entry name" value="HATPase_C_sf"/>
</dbReference>
<sequence length="1173" mass="131414">MKKFSFQQQVLAGFATTLIFIFALAGVSYLSIRNRIINLQEANGWVYHTQHVQDDINSIQNHLRDAETNLQSYIITNNREFVKPYNLAITNVQIEFGRLEKLLGKETTMDSLSIYNTNYLTEMQRVKSAFDLGGFEAAKSIIETNAVAKAKADVVRYLGVVKEARYVFLTAKINAAGNADGSDRTLMVVLSGSAIILCLVLVLLLYILRTFQQQKQTEDNVRTINLKLEEVSEQNQIKNWFLTGTSTMDSAMRGVQDIKDLAQNIIQELAIYTGAQLGAIYLVSERRLHLSGSYAFESPANVKQTIQIGEGLVGQAARDKKRLIFYDVPDNYVKVRSAIGESTPKSILVQPLIHENELKGVIELAYLSDLNEMKIQFITTVMDNIAIALETSEARTKLQQLFHKTQQQAEELESQQEELKTTNEELVRKTEALQASEEELHVQQEELRQINFELEEKAALLEERNKAVVQAREAITNKAQELEQISKYKSEFLANMSHELRTPLNSILILARILKENKTDNLTAEQIKYASVIHNAGSDLLTLINDILDLSKIESGKLELSIETVKIQEIQYDLDLLFREVAVNKRISYNISVDDNVPRNIVTDRLRLEQILKNLLSNAFKFTPEKGSVSVSISRSQLDQEFQHERLKEAGHAVIAFTVKDTGIGIPQDKQKAIFEAFQQADGSTSRKYGGTGLGLSISRELSNILGGQIGISSEPGSGSSFTLYIPETYVGEGAIPLTESPAPAEVVTVEDISIPENTPAANVQPVKLPKKKNGKHVLLIVEDDENFASVLSDYAFERGFDPLVAYQGDTGLEMALKHHPDAIILDIMLPVMDGWQVLKKLKDNALTHDIPVHMMSAGDERPMEARLNGAIGFLKKPVVKEKLDEAFDLLIKTNSFELNKVLIIEDHEIQSENLRKQLIESGIEVKQAFDGAQALSVLEEDEQFDCIILDLNLPDISGLDLLDKIKDNPGVAHIPVVINTAMELTQENVSRVMKHTHAMVLKNNKSNDRLLDEVNLFMNKIQEEDGIRPAMRQNSPGGSLKKAATLEKALKDKSVLIVDDDMRNVFAITSVLQPYNLKIDIANDGREALKKLDEKPDTDIVLMDIMMPEMDGYEAMREIRLQKRFAKLPILALTAKAMKADREKCIEAGANDYISKPVDVDKLLSLMRVWVS</sequence>
<feature type="domain" description="Response regulatory" evidence="11">
    <location>
        <begin position="778"/>
        <end position="892"/>
    </location>
</feature>
<keyword evidence="5" id="KW-0418">Kinase</keyword>
<accession>A0A7K1XVT6</accession>
<dbReference type="Pfam" id="PF00072">
    <property type="entry name" value="Response_reg"/>
    <property type="match status" value="3"/>
</dbReference>
<dbReference type="PANTHER" id="PTHR45339">
    <property type="entry name" value="HYBRID SIGNAL TRANSDUCTION HISTIDINE KINASE J"/>
    <property type="match status" value="1"/>
</dbReference>
<dbReference type="Gene3D" id="3.30.450.40">
    <property type="match status" value="1"/>
</dbReference>
<dbReference type="InterPro" id="IPR003594">
    <property type="entry name" value="HATPase_dom"/>
</dbReference>
<dbReference type="SMART" id="SM00065">
    <property type="entry name" value="GAF"/>
    <property type="match status" value="1"/>
</dbReference>
<dbReference type="InterPro" id="IPR003018">
    <property type="entry name" value="GAF"/>
</dbReference>
<dbReference type="SMART" id="SM00387">
    <property type="entry name" value="HATPase_c"/>
    <property type="match status" value="1"/>
</dbReference>
<feature type="modified residue" description="4-aspartylphosphate" evidence="7">
    <location>
        <position position="827"/>
    </location>
</feature>
<dbReference type="PROSITE" id="PS50109">
    <property type="entry name" value="HIS_KIN"/>
    <property type="match status" value="1"/>
</dbReference>
<keyword evidence="9" id="KW-1133">Transmembrane helix</keyword>
<dbReference type="SUPFAM" id="SSF47384">
    <property type="entry name" value="Homodimeric domain of signal transducing histidine kinase"/>
    <property type="match status" value="1"/>
</dbReference>
<dbReference type="PRINTS" id="PR00344">
    <property type="entry name" value="BCTRLSENSOR"/>
</dbReference>
<dbReference type="InterPro" id="IPR005467">
    <property type="entry name" value="His_kinase_dom"/>
</dbReference>
<feature type="transmembrane region" description="Helical" evidence="9">
    <location>
        <begin position="186"/>
        <end position="208"/>
    </location>
</feature>
<gene>
    <name evidence="12" type="ORF">GS398_07270</name>
</gene>
<dbReference type="Proteomes" id="UP000451233">
    <property type="component" value="Unassembled WGS sequence"/>
</dbReference>
<dbReference type="SMART" id="SM00388">
    <property type="entry name" value="HisKA"/>
    <property type="match status" value="1"/>
</dbReference>
<dbReference type="Gene3D" id="1.10.287.130">
    <property type="match status" value="1"/>
</dbReference>
<dbReference type="InterPro" id="IPR036097">
    <property type="entry name" value="HisK_dim/P_sf"/>
</dbReference>
<dbReference type="EC" id="2.7.13.3" evidence="2"/>
<dbReference type="InterPro" id="IPR003661">
    <property type="entry name" value="HisK_dim/P_dom"/>
</dbReference>
<keyword evidence="3 7" id="KW-0597">Phosphoprotein</keyword>
<evidence type="ECO:0000256" key="7">
    <source>
        <dbReference type="PROSITE-ProRule" id="PRU00169"/>
    </source>
</evidence>
<dbReference type="Gene3D" id="3.30.565.10">
    <property type="entry name" value="Histidine kinase-like ATPase, C-terminal domain"/>
    <property type="match status" value="1"/>
</dbReference>
<evidence type="ECO:0000256" key="3">
    <source>
        <dbReference type="ARBA" id="ARBA00022553"/>
    </source>
</evidence>
<dbReference type="InterPro" id="IPR007891">
    <property type="entry name" value="CHASE3"/>
</dbReference>
<evidence type="ECO:0000313" key="13">
    <source>
        <dbReference type="Proteomes" id="UP000451233"/>
    </source>
</evidence>
<feature type="domain" description="Response regulatory" evidence="11">
    <location>
        <begin position="901"/>
        <end position="1018"/>
    </location>
</feature>
<dbReference type="SUPFAM" id="SSF55874">
    <property type="entry name" value="ATPase domain of HSP90 chaperone/DNA topoisomerase II/histidine kinase"/>
    <property type="match status" value="1"/>
</dbReference>
<evidence type="ECO:0000256" key="1">
    <source>
        <dbReference type="ARBA" id="ARBA00000085"/>
    </source>
</evidence>
<evidence type="ECO:0000256" key="9">
    <source>
        <dbReference type="SAM" id="Phobius"/>
    </source>
</evidence>
<dbReference type="Pfam" id="PF00512">
    <property type="entry name" value="HisKA"/>
    <property type="match status" value="1"/>
</dbReference>
<keyword evidence="6" id="KW-0902">Two-component regulatory system</keyword>
<evidence type="ECO:0000259" key="10">
    <source>
        <dbReference type="PROSITE" id="PS50109"/>
    </source>
</evidence>
<evidence type="ECO:0000256" key="8">
    <source>
        <dbReference type="SAM" id="Coils"/>
    </source>
</evidence>
<dbReference type="CDD" id="cd17546">
    <property type="entry name" value="REC_hyHK_CKI1_RcsC-like"/>
    <property type="match status" value="1"/>
</dbReference>
<dbReference type="InterPro" id="IPR011006">
    <property type="entry name" value="CheY-like_superfamily"/>
</dbReference>
<feature type="coiled-coil region" evidence="8">
    <location>
        <begin position="395"/>
        <end position="464"/>
    </location>
</feature>
<dbReference type="AlphaFoldDB" id="A0A7K1XVT6"/>
<protein>
    <recommendedName>
        <fullName evidence="2">histidine kinase</fullName>
        <ecNumber evidence="2">2.7.13.3</ecNumber>
    </recommendedName>
</protein>
<comment type="catalytic activity">
    <reaction evidence="1">
        <text>ATP + protein L-histidine = ADP + protein N-phospho-L-histidine.</text>
        <dbReference type="EC" id="2.7.13.3"/>
    </reaction>
</comment>
<dbReference type="FunFam" id="3.30.565.10:FF:000010">
    <property type="entry name" value="Sensor histidine kinase RcsC"/>
    <property type="match status" value="1"/>
</dbReference>
<dbReference type="Pfam" id="PF13185">
    <property type="entry name" value="GAF_2"/>
    <property type="match status" value="1"/>
</dbReference>
<evidence type="ECO:0000256" key="2">
    <source>
        <dbReference type="ARBA" id="ARBA00012438"/>
    </source>
</evidence>
<dbReference type="InterPro" id="IPR001789">
    <property type="entry name" value="Sig_transdc_resp-reg_receiver"/>
</dbReference>
<keyword evidence="8" id="KW-0175">Coiled coil</keyword>
<evidence type="ECO:0000256" key="6">
    <source>
        <dbReference type="ARBA" id="ARBA00023012"/>
    </source>
</evidence>
<evidence type="ECO:0000259" key="11">
    <source>
        <dbReference type="PROSITE" id="PS50110"/>
    </source>
</evidence>
<dbReference type="PROSITE" id="PS50110">
    <property type="entry name" value="RESPONSE_REGULATORY"/>
    <property type="match status" value="3"/>
</dbReference>
<evidence type="ECO:0000256" key="4">
    <source>
        <dbReference type="ARBA" id="ARBA00022679"/>
    </source>
</evidence>
<feature type="domain" description="Response regulatory" evidence="11">
    <location>
        <begin position="1055"/>
        <end position="1172"/>
    </location>
</feature>
<name>A0A7K1XVT6_9SPHI</name>
<dbReference type="CDD" id="cd16922">
    <property type="entry name" value="HATPase_EvgS-ArcB-TorS-like"/>
    <property type="match status" value="1"/>
</dbReference>
<proteinExistence type="predicted"/>
<keyword evidence="4" id="KW-0808">Transferase</keyword>
<dbReference type="InterPro" id="IPR029016">
    <property type="entry name" value="GAF-like_dom_sf"/>
</dbReference>
<dbReference type="InterPro" id="IPR004358">
    <property type="entry name" value="Sig_transdc_His_kin-like_C"/>
</dbReference>
<keyword evidence="13" id="KW-1185">Reference proteome</keyword>
<organism evidence="12 13">
    <name type="scientific">Hufsiella ginkgonis</name>
    <dbReference type="NCBI Taxonomy" id="2695274"/>
    <lineage>
        <taxon>Bacteria</taxon>
        <taxon>Pseudomonadati</taxon>
        <taxon>Bacteroidota</taxon>
        <taxon>Sphingobacteriia</taxon>
        <taxon>Sphingobacteriales</taxon>
        <taxon>Sphingobacteriaceae</taxon>
        <taxon>Hufsiella</taxon>
    </lineage>
</organism>
<dbReference type="Pfam" id="PF02518">
    <property type="entry name" value="HATPase_c"/>
    <property type="match status" value="1"/>
</dbReference>
<dbReference type="CDD" id="cd00082">
    <property type="entry name" value="HisKA"/>
    <property type="match status" value="1"/>
</dbReference>